<organism evidence="1">
    <name type="scientific">Myoviridae sp. ct2DO6</name>
    <dbReference type="NCBI Taxonomy" id="2825020"/>
    <lineage>
        <taxon>Viruses</taxon>
        <taxon>Duplodnaviria</taxon>
        <taxon>Heunggongvirae</taxon>
        <taxon>Uroviricota</taxon>
        <taxon>Caudoviricetes</taxon>
    </lineage>
</organism>
<dbReference type="EMBL" id="BK015561">
    <property type="protein sequence ID" value="DAE12979.1"/>
    <property type="molecule type" value="Genomic_DNA"/>
</dbReference>
<protein>
    <submittedName>
        <fullName evidence="1">Uncharacterized protein</fullName>
    </submittedName>
</protein>
<proteinExistence type="predicted"/>
<reference evidence="1" key="1">
    <citation type="journal article" date="2021" name="Proc. Natl. Acad. Sci. U.S.A.">
        <title>A Catalog of Tens of Thousands of Viruses from Human Metagenomes Reveals Hidden Associations with Chronic Diseases.</title>
        <authorList>
            <person name="Tisza M.J."/>
            <person name="Buck C.B."/>
        </authorList>
    </citation>
    <scope>NUCLEOTIDE SEQUENCE</scope>
    <source>
        <strain evidence="1">Ct2DO6</strain>
    </source>
</reference>
<evidence type="ECO:0000313" key="1">
    <source>
        <dbReference type="EMBL" id="DAE12979.1"/>
    </source>
</evidence>
<name>A0A8S5Q2L3_9CAUD</name>
<accession>A0A8S5Q2L3</accession>
<sequence length="43" mass="5497">MTQRSYLKDSHEGRKELPQYLRFREVYIYLRKSLVIRRPFFYL</sequence>